<evidence type="ECO:0000256" key="3">
    <source>
        <dbReference type="ARBA" id="ARBA00022801"/>
    </source>
</evidence>
<evidence type="ECO:0000259" key="5">
    <source>
        <dbReference type="Pfam" id="PF00884"/>
    </source>
</evidence>
<dbReference type="Pfam" id="PF00884">
    <property type="entry name" value="Sulfatase"/>
    <property type="match status" value="1"/>
</dbReference>
<organism evidence="6 7">
    <name type="scientific">Reichenbachiella agarivorans</name>
    <dbReference type="NCBI Taxonomy" id="2979464"/>
    <lineage>
        <taxon>Bacteria</taxon>
        <taxon>Pseudomonadati</taxon>
        <taxon>Bacteroidota</taxon>
        <taxon>Cytophagia</taxon>
        <taxon>Cytophagales</taxon>
        <taxon>Reichenbachiellaceae</taxon>
        <taxon>Reichenbachiella</taxon>
    </lineage>
</organism>
<proteinExistence type="inferred from homology"/>
<sequence length="605" mass="67980">MRGLSKLVIGLCMWIGMWSCVEVETRLPNVVLVISDDQGYGDVGVHGNPIIQTPNMDELHGQSTRLTDFHVSPTCAPTRAALLTGRYSNRTGVWHTIAGRSLLHDSEVTLAEVLRQNGYATGMFGKWHLGDNFPFRPEDNGFEEVVAHMGGGVGQQPDYWNNDYFDDVYYHNGKPKRYEGYCTDIWFEQAIDFIDAKHKANEPFFTYISTNAPHGPYYVADEYMERYKNNPDVVNPAFYGMIDNLDDNLGRLMNYLDENELSDNTIFIFMTDNGTAAGFNYGKGGLAAQGYNAGMRGGKGTEYEGGHRVPFFIRWPQGGIKAGKDIDDLTSHIDIMPTLLALVGAKSTPELSWDGVSLKDLLLGRQKTASSGRVIVTDSQRKEFPEKWRNSATMQDKWRLINGKSLYKVDDDPGQQTDVKNDYPEKFKELTMAYDAWWNGIQDDIRKTPRFPLCTDQEPVTLLHAHDLHLYEERGITSVPWNSMLMREGFKTDGFYTVTVPEAGKYRFELFRWPPEAQAALAGEVAPRPAVPGTTVEMLPAGIALPIKKAYIDIAGQQTEKDVDPQAESVSFELTLEPGDTELKAQFAEEEAEPYAAFYVRVSKV</sequence>
<evidence type="ECO:0000313" key="6">
    <source>
        <dbReference type="EMBL" id="UXP31997.1"/>
    </source>
</evidence>
<dbReference type="PANTHER" id="PTHR42693">
    <property type="entry name" value="ARYLSULFATASE FAMILY MEMBER"/>
    <property type="match status" value="1"/>
</dbReference>
<dbReference type="InterPro" id="IPR024607">
    <property type="entry name" value="Sulfatase_CS"/>
</dbReference>
<evidence type="ECO:0000256" key="4">
    <source>
        <dbReference type="ARBA" id="ARBA00022837"/>
    </source>
</evidence>
<evidence type="ECO:0000256" key="2">
    <source>
        <dbReference type="ARBA" id="ARBA00022723"/>
    </source>
</evidence>
<dbReference type="RefSeq" id="WP_262309436.1">
    <property type="nucleotide sequence ID" value="NZ_CP106679.1"/>
</dbReference>
<comment type="similarity">
    <text evidence="1">Belongs to the sulfatase family.</text>
</comment>
<protein>
    <submittedName>
        <fullName evidence="6">Arylsulfatase</fullName>
    </submittedName>
</protein>
<reference evidence="6" key="1">
    <citation type="submission" date="2022-09" db="EMBL/GenBank/DDBJ databases">
        <title>Comparative genomics and taxonomic characterization of three novel marine species of genus Reichenbachiella exhibiting antioxidant and polysaccharide degradation activities.</title>
        <authorList>
            <person name="Muhammad N."/>
            <person name="Lee Y.-J."/>
            <person name="Ko J."/>
            <person name="Kim S.-G."/>
        </authorList>
    </citation>
    <scope>NUCLEOTIDE SEQUENCE</scope>
    <source>
        <strain evidence="6">BKB1-1</strain>
    </source>
</reference>
<keyword evidence="4" id="KW-0106">Calcium</keyword>
<evidence type="ECO:0000313" key="7">
    <source>
        <dbReference type="Proteomes" id="UP001065174"/>
    </source>
</evidence>
<dbReference type="InterPro" id="IPR050738">
    <property type="entry name" value="Sulfatase"/>
</dbReference>
<dbReference type="Gene3D" id="3.30.1120.10">
    <property type="match status" value="1"/>
</dbReference>
<keyword evidence="2" id="KW-0479">Metal-binding</keyword>
<dbReference type="InterPro" id="IPR000917">
    <property type="entry name" value="Sulfatase_N"/>
</dbReference>
<dbReference type="PROSITE" id="PS00523">
    <property type="entry name" value="SULFATASE_1"/>
    <property type="match status" value="1"/>
</dbReference>
<dbReference type="SUPFAM" id="SSF53649">
    <property type="entry name" value="Alkaline phosphatase-like"/>
    <property type="match status" value="1"/>
</dbReference>
<feature type="domain" description="Sulfatase N-terminal" evidence="5">
    <location>
        <begin position="28"/>
        <end position="344"/>
    </location>
</feature>
<dbReference type="CDD" id="cd16146">
    <property type="entry name" value="ARS_like"/>
    <property type="match status" value="1"/>
</dbReference>
<keyword evidence="3" id="KW-0378">Hydrolase</keyword>
<dbReference type="Gene3D" id="3.40.720.10">
    <property type="entry name" value="Alkaline Phosphatase, subunit A"/>
    <property type="match status" value="1"/>
</dbReference>
<accession>A0ABY6CN99</accession>
<evidence type="ECO:0000256" key="1">
    <source>
        <dbReference type="ARBA" id="ARBA00008779"/>
    </source>
</evidence>
<dbReference type="InterPro" id="IPR017850">
    <property type="entry name" value="Alkaline_phosphatase_core_sf"/>
</dbReference>
<dbReference type="Proteomes" id="UP001065174">
    <property type="component" value="Chromosome"/>
</dbReference>
<dbReference type="PANTHER" id="PTHR42693:SF53">
    <property type="entry name" value="ENDO-4-O-SULFATASE"/>
    <property type="match status" value="1"/>
</dbReference>
<dbReference type="EMBL" id="CP106679">
    <property type="protein sequence ID" value="UXP31997.1"/>
    <property type="molecule type" value="Genomic_DNA"/>
</dbReference>
<keyword evidence="7" id="KW-1185">Reference proteome</keyword>
<name>A0ABY6CN99_9BACT</name>
<gene>
    <name evidence="6" type="ORF">N6H18_16760</name>
</gene>